<dbReference type="EMBL" id="CP064782">
    <property type="protein sequence ID" value="QWT48938.1"/>
    <property type="molecule type" value="Genomic_DNA"/>
</dbReference>
<dbReference type="GO" id="GO:0004523">
    <property type="term" value="F:RNA-DNA hybrid ribonuclease activity"/>
    <property type="evidence" value="ECO:0007669"/>
    <property type="project" value="InterPro"/>
</dbReference>
<evidence type="ECO:0000259" key="2">
    <source>
        <dbReference type="PROSITE" id="PS50879"/>
    </source>
</evidence>
<dbReference type="InterPro" id="IPR002156">
    <property type="entry name" value="RNaseH_domain"/>
</dbReference>
<dbReference type="Proteomes" id="UP000683428">
    <property type="component" value="Chromosome"/>
</dbReference>
<organism evidence="3 4">
    <name type="scientific">Azospira inquinata</name>
    <dbReference type="NCBI Taxonomy" id="2785627"/>
    <lineage>
        <taxon>Bacteria</taxon>
        <taxon>Pseudomonadati</taxon>
        <taxon>Pseudomonadota</taxon>
        <taxon>Betaproteobacteria</taxon>
        <taxon>Rhodocyclales</taxon>
        <taxon>Rhodocyclaceae</taxon>
        <taxon>Azospira</taxon>
    </lineage>
</organism>
<dbReference type="CDD" id="cd09279">
    <property type="entry name" value="RNase_HI_like"/>
    <property type="match status" value="1"/>
</dbReference>
<dbReference type="PROSITE" id="PS50879">
    <property type="entry name" value="RNASE_H_1"/>
    <property type="match status" value="1"/>
</dbReference>
<proteinExistence type="predicted"/>
<name>A0A975SMD5_9RHOO</name>
<dbReference type="RefSeq" id="WP_216128267.1">
    <property type="nucleotide sequence ID" value="NZ_CP064782.1"/>
</dbReference>
<evidence type="ECO:0000256" key="1">
    <source>
        <dbReference type="SAM" id="MobiDB-lite"/>
    </source>
</evidence>
<evidence type="ECO:0000313" key="3">
    <source>
        <dbReference type="EMBL" id="QWT48938.1"/>
    </source>
</evidence>
<reference evidence="3" key="1">
    <citation type="submission" date="2020-11" db="EMBL/GenBank/DDBJ databases">
        <title>Azospira inquinata sp. nov.</title>
        <authorList>
            <person name="Moe W.M."/>
            <person name="Mikes M.C."/>
        </authorList>
    </citation>
    <scope>NUCLEOTIDE SEQUENCE</scope>
    <source>
        <strain evidence="3">Azo-3</strain>
    </source>
</reference>
<dbReference type="PANTHER" id="PTHR48475">
    <property type="entry name" value="RIBONUCLEASE H"/>
    <property type="match status" value="1"/>
</dbReference>
<dbReference type="AlphaFoldDB" id="A0A975SMD5"/>
<feature type="region of interest" description="Disordered" evidence="1">
    <location>
        <begin position="1"/>
        <end position="42"/>
    </location>
</feature>
<feature type="compositionally biased region" description="Polar residues" evidence="1">
    <location>
        <begin position="16"/>
        <end position="26"/>
    </location>
</feature>
<protein>
    <submittedName>
        <fullName evidence="3">Ribonuclease HI family protein</fullName>
    </submittedName>
</protein>
<dbReference type="KEGG" id="aiq:Azoinq_14110"/>
<dbReference type="Pfam" id="PF13456">
    <property type="entry name" value="RVT_3"/>
    <property type="match status" value="1"/>
</dbReference>
<dbReference type="PANTHER" id="PTHR48475:SF1">
    <property type="entry name" value="RNASE H TYPE-1 DOMAIN-CONTAINING PROTEIN"/>
    <property type="match status" value="1"/>
</dbReference>
<feature type="domain" description="RNase H type-1" evidence="2">
    <location>
        <begin position="33"/>
        <end position="171"/>
    </location>
</feature>
<dbReference type="GO" id="GO:0003676">
    <property type="term" value="F:nucleic acid binding"/>
    <property type="evidence" value="ECO:0007669"/>
    <property type="project" value="InterPro"/>
</dbReference>
<evidence type="ECO:0000313" key="4">
    <source>
        <dbReference type="Proteomes" id="UP000683428"/>
    </source>
</evidence>
<keyword evidence="4" id="KW-1185">Reference proteome</keyword>
<gene>
    <name evidence="3" type="ORF">Azoinq_14110</name>
</gene>
<accession>A0A975SMD5</accession>
<sequence length="182" mass="19425">MNPNPVSGLAEEGGTVSASRPTTSLAPSRPGSEPSPWRLWFDGSAHPNPGPMAWGVRLEAPDGRSWERCHKIGRSGCNNEAELLALEAALLLAREQGAGLLDIRGDSDFVVTQVNGGAPETVSRLAPLVERLRGLMGDQGQAALAWVPRHRNREADRLCRQAFGLPPKPAPIPGHGARRPKA</sequence>